<dbReference type="PANTHER" id="PTHR31375">
    <property type="match status" value="1"/>
</dbReference>
<dbReference type="Proteomes" id="UP001341840">
    <property type="component" value="Unassembled WGS sequence"/>
</dbReference>
<accession>A0ABU6QCL6</accession>
<keyword evidence="3" id="KW-0134">Cell wall</keyword>
<dbReference type="InterPro" id="IPR011050">
    <property type="entry name" value="Pectin_lyase_fold/virulence"/>
</dbReference>
<dbReference type="EMBL" id="JASCZI010000144">
    <property type="protein sequence ID" value="MED6109340.1"/>
    <property type="molecule type" value="Genomic_DNA"/>
</dbReference>
<evidence type="ECO:0000313" key="11">
    <source>
        <dbReference type="Proteomes" id="UP001341840"/>
    </source>
</evidence>
<gene>
    <name evidence="10" type="ORF">PIB30_032560</name>
</gene>
<evidence type="ECO:0000256" key="5">
    <source>
        <dbReference type="ARBA" id="ARBA00022801"/>
    </source>
</evidence>
<dbReference type="InterPro" id="IPR006626">
    <property type="entry name" value="PbH1"/>
</dbReference>
<dbReference type="SUPFAM" id="SSF51126">
    <property type="entry name" value="Pectin lyase-like"/>
    <property type="match status" value="1"/>
</dbReference>
<evidence type="ECO:0000256" key="4">
    <source>
        <dbReference type="ARBA" id="ARBA00022525"/>
    </source>
</evidence>
<dbReference type="InterPro" id="IPR000743">
    <property type="entry name" value="Glyco_hydro_28"/>
</dbReference>
<protein>
    <recommendedName>
        <fullName evidence="12">Polygalacturonase</fullName>
    </recommendedName>
</protein>
<evidence type="ECO:0000256" key="9">
    <source>
        <dbReference type="RuleBase" id="RU361169"/>
    </source>
</evidence>
<comment type="similarity">
    <text evidence="2 9">Belongs to the glycosyl hydrolase 28 family.</text>
</comment>
<keyword evidence="5 9" id="KW-0378">Hydrolase</keyword>
<comment type="subcellular location">
    <subcellularLocation>
        <location evidence="1">Secreted</location>
        <location evidence="1">Cell wall</location>
    </subcellularLocation>
</comment>
<keyword evidence="11" id="KW-1185">Reference proteome</keyword>
<feature type="active site" evidence="8">
    <location>
        <position position="251"/>
    </location>
</feature>
<reference evidence="10 11" key="1">
    <citation type="journal article" date="2023" name="Plants (Basel)">
        <title>Bridging the Gap: Combining Genomics and Transcriptomics Approaches to Understand Stylosanthes scabra, an Orphan Legume from the Brazilian Caatinga.</title>
        <authorList>
            <person name="Ferreira-Neto J.R.C."/>
            <person name="da Silva M.D."/>
            <person name="Binneck E."/>
            <person name="de Melo N.F."/>
            <person name="da Silva R.H."/>
            <person name="de Melo A.L.T.M."/>
            <person name="Pandolfi V."/>
            <person name="Bustamante F.O."/>
            <person name="Brasileiro-Vidal A.C."/>
            <person name="Benko-Iseppon A.M."/>
        </authorList>
    </citation>
    <scope>NUCLEOTIDE SEQUENCE [LARGE SCALE GENOMIC DNA]</scope>
    <source>
        <tissue evidence="10">Leaves</tissue>
    </source>
</reference>
<evidence type="ECO:0008006" key="12">
    <source>
        <dbReference type="Google" id="ProtNLM"/>
    </source>
</evidence>
<evidence type="ECO:0000256" key="2">
    <source>
        <dbReference type="ARBA" id="ARBA00008834"/>
    </source>
</evidence>
<keyword evidence="7" id="KW-0961">Cell wall biogenesis/degradation</keyword>
<dbReference type="Pfam" id="PF00295">
    <property type="entry name" value="Glyco_hydro_28"/>
    <property type="match status" value="1"/>
</dbReference>
<evidence type="ECO:0000256" key="7">
    <source>
        <dbReference type="ARBA" id="ARBA00023316"/>
    </source>
</evidence>
<dbReference type="InterPro" id="IPR012334">
    <property type="entry name" value="Pectin_lyas_fold"/>
</dbReference>
<proteinExistence type="inferred from homology"/>
<name>A0ABU6QCL6_9FABA</name>
<sequence length="404" mass="43602">MAKQLLLPPLLRHALLCYFFLLGSIIFTKTLAKSTTYNVVDFGADPTGFKDSTLAFLGAWSNACRSLRPARIQVPPGQFLLGTATRFGGPCNSKLISITMLGKLVGPTDYRAIGEALHWLTFDEVSGVRIHGGVLDARGSSLWACKFSGQPCPIGAITLGIKNSNNVVVTGLTLINSQLFHMIINGSNNVNVHGVKIMAPGNSPNTDGIHVQFSSDVTILNPRIRTGDDCVSVGPGTRNLWVEDIACGPGHGISIGSLGWGMNEAGVNNVTVRTATFSKTMNGFRIKSWGRPSNGFVNDVHFEHALMTDVQNPIVIDQHYCPYYTGCPQMASGIRISDISYIDIHGTSATEVAVKFDCSLKHPCRRLRLEDVRLTYKNQVPQASCRNAGGTSFGTVQPGSCLYL</sequence>
<evidence type="ECO:0000256" key="1">
    <source>
        <dbReference type="ARBA" id="ARBA00004191"/>
    </source>
</evidence>
<keyword evidence="4" id="KW-0964">Secreted</keyword>
<organism evidence="10 11">
    <name type="scientific">Stylosanthes scabra</name>
    <dbReference type="NCBI Taxonomy" id="79078"/>
    <lineage>
        <taxon>Eukaryota</taxon>
        <taxon>Viridiplantae</taxon>
        <taxon>Streptophyta</taxon>
        <taxon>Embryophyta</taxon>
        <taxon>Tracheophyta</taxon>
        <taxon>Spermatophyta</taxon>
        <taxon>Magnoliopsida</taxon>
        <taxon>eudicotyledons</taxon>
        <taxon>Gunneridae</taxon>
        <taxon>Pentapetalae</taxon>
        <taxon>rosids</taxon>
        <taxon>fabids</taxon>
        <taxon>Fabales</taxon>
        <taxon>Fabaceae</taxon>
        <taxon>Papilionoideae</taxon>
        <taxon>50 kb inversion clade</taxon>
        <taxon>dalbergioids sensu lato</taxon>
        <taxon>Dalbergieae</taxon>
        <taxon>Pterocarpus clade</taxon>
        <taxon>Stylosanthes</taxon>
    </lineage>
</organism>
<comment type="caution">
    <text evidence="10">The sequence shown here is derived from an EMBL/GenBank/DDBJ whole genome shotgun (WGS) entry which is preliminary data.</text>
</comment>
<evidence type="ECO:0000256" key="6">
    <source>
        <dbReference type="ARBA" id="ARBA00023295"/>
    </source>
</evidence>
<evidence type="ECO:0000313" key="10">
    <source>
        <dbReference type="EMBL" id="MED6109340.1"/>
    </source>
</evidence>
<dbReference type="Gene3D" id="2.160.20.10">
    <property type="entry name" value="Single-stranded right-handed beta-helix, Pectin lyase-like"/>
    <property type="match status" value="1"/>
</dbReference>
<evidence type="ECO:0000256" key="8">
    <source>
        <dbReference type="PROSITE-ProRule" id="PRU10052"/>
    </source>
</evidence>
<keyword evidence="6 9" id="KW-0326">Glycosidase</keyword>
<evidence type="ECO:0000256" key="3">
    <source>
        <dbReference type="ARBA" id="ARBA00022512"/>
    </source>
</evidence>
<dbReference type="SMART" id="SM00710">
    <property type="entry name" value="PbH1"/>
    <property type="match status" value="5"/>
</dbReference>
<dbReference type="PROSITE" id="PS00502">
    <property type="entry name" value="POLYGALACTURONASE"/>
    <property type="match status" value="1"/>
</dbReference>